<feature type="region of interest" description="Disordered" evidence="12">
    <location>
        <begin position="481"/>
        <end position="503"/>
    </location>
</feature>
<reference evidence="14" key="1">
    <citation type="submission" date="2022-12" db="EMBL/GenBank/DDBJ databases">
        <authorList>
            <person name="Petersen C."/>
        </authorList>
    </citation>
    <scope>NUCLEOTIDE SEQUENCE</scope>
    <source>
        <strain evidence="14">IBT 35675</strain>
    </source>
</reference>
<dbReference type="Gene3D" id="3.30.160.60">
    <property type="entry name" value="Classic Zinc Finger"/>
    <property type="match status" value="2"/>
</dbReference>
<organism evidence="14 15">
    <name type="scientific">Penicillium brevicompactum</name>
    <dbReference type="NCBI Taxonomy" id="5074"/>
    <lineage>
        <taxon>Eukaryota</taxon>
        <taxon>Fungi</taxon>
        <taxon>Dikarya</taxon>
        <taxon>Ascomycota</taxon>
        <taxon>Pezizomycotina</taxon>
        <taxon>Eurotiomycetes</taxon>
        <taxon>Eurotiomycetidae</taxon>
        <taxon>Eurotiales</taxon>
        <taxon>Aspergillaceae</taxon>
        <taxon>Penicillium</taxon>
    </lineage>
</organism>
<evidence type="ECO:0000256" key="10">
    <source>
        <dbReference type="ARBA" id="ARBA00023242"/>
    </source>
</evidence>
<dbReference type="Proteomes" id="UP001148299">
    <property type="component" value="Unassembled WGS sequence"/>
</dbReference>
<dbReference type="GO" id="GO:0003700">
    <property type="term" value="F:DNA-binding transcription factor activity"/>
    <property type="evidence" value="ECO:0007669"/>
    <property type="project" value="TreeGrafter"/>
</dbReference>
<keyword evidence="10" id="KW-0539">Nucleus</keyword>
<dbReference type="AlphaFoldDB" id="A0A9W9QSY5"/>
<name>A0A9W9QSY5_PENBR</name>
<keyword evidence="9" id="KW-0804">Transcription</keyword>
<dbReference type="FunFam" id="3.30.160.60:FF:000141">
    <property type="entry name" value="C2H2 zinc finger protein"/>
    <property type="match status" value="1"/>
</dbReference>
<evidence type="ECO:0000256" key="12">
    <source>
        <dbReference type="SAM" id="MobiDB-lite"/>
    </source>
</evidence>
<evidence type="ECO:0000313" key="15">
    <source>
        <dbReference type="Proteomes" id="UP001148299"/>
    </source>
</evidence>
<evidence type="ECO:0000256" key="1">
    <source>
        <dbReference type="ARBA" id="ARBA00004123"/>
    </source>
</evidence>
<dbReference type="PANTHER" id="PTHR24404:SF114">
    <property type="entry name" value="KLUMPFUSS, ISOFORM B-RELATED"/>
    <property type="match status" value="1"/>
</dbReference>
<evidence type="ECO:0000256" key="5">
    <source>
        <dbReference type="ARBA" id="ARBA00022771"/>
    </source>
</evidence>
<feature type="compositionally biased region" description="Basic residues" evidence="12">
    <location>
        <begin position="328"/>
        <end position="337"/>
    </location>
</feature>
<keyword evidence="8" id="KW-0238">DNA-binding</keyword>
<dbReference type="InterPro" id="IPR036236">
    <property type="entry name" value="Znf_C2H2_sf"/>
</dbReference>
<dbReference type="PROSITE" id="PS50157">
    <property type="entry name" value="ZINC_FINGER_C2H2_2"/>
    <property type="match status" value="2"/>
</dbReference>
<dbReference type="InterPro" id="IPR050589">
    <property type="entry name" value="Ikaros_C2H2-ZF"/>
</dbReference>
<comment type="caution">
    <text evidence="14">The sequence shown here is derived from an EMBL/GenBank/DDBJ whole genome shotgun (WGS) entry which is preliminary data.</text>
</comment>
<feature type="compositionally biased region" description="Basic residues" evidence="12">
    <location>
        <begin position="494"/>
        <end position="503"/>
    </location>
</feature>
<dbReference type="GO" id="GO:0000978">
    <property type="term" value="F:RNA polymerase II cis-regulatory region sequence-specific DNA binding"/>
    <property type="evidence" value="ECO:0007669"/>
    <property type="project" value="TreeGrafter"/>
</dbReference>
<accession>A0A9W9QSY5</accession>
<dbReference type="Pfam" id="PF00096">
    <property type="entry name" value="zf-C2H2"/>
    <property type="match status" value="2"/>
</dbReference>
<dbReference type="InterPro" id="IPR013087">
    <property type="entry name" value="Znf_C2H2_type"/>
</dbReference>
<gene>
    <name evidence="14" type="ORF">N7541_009512</name>
</gene>
<evidence type="ECO:0000256" key="3">
    <source>
        <dbReference type="ARBA" id="ARBA00022723"/>
    </source>
</evidence>
<keyword evidence="15" id="KW-1185">Reference proteome</keyword>
<feature type="region of interest" description="Disordered" evidence="12">
    <location>
        <begin position="310"/>
        <end position="337"/>
    </location>
</feature>
<dbReference type="PROSITE" id="PS00028">
    <property type="entry name" value="ZINC_FINGER_C2H2_1"/>
    <property type="match status" value="2"/>
</dbReference>
<dbReference type="GO" id="GO:0006357">
    <property type="term" value="P:regulation of transcription by RNA polymerase II"/>
    <property type="evidence" value="ECO:0007669"/>
    <property type="project" value="TreeGrafter"/>
</dbReference>
<sequence length="503" mass="55025">MDSTYNMAPTSVQGQPSFAYYPDPTNQQEPLYSPQPMINMLQMATTTAFRGANMLTPIGSPQPTQMKPSRMVQGSPAFTPIDTRFIGDDLYAFPSTAPLSSSRSSISSSPSAHGMLATPIHDIPFAFDQVEGVKEGCEIGVHRETLTNPGWARTESPPMTSVFIYPPSITQTSDFLSATSYSSPPPSPSLVPNSLPAPRSLSDSFCEPHRLTVEPSVNVPAQDLPPLPILSCEEEETPALVGSAYVMLPLNENPSPYFRASSQKPLSSLPKRQCTTYSVEDDGFLSEHSYEDSDVSETLIPNRLPSFEWSQAAQPQVESEEDPEQFKTRKRNVRNSRKAAHDEAQACKLSESSHSDCCSDDSSVDADCSGPAAISVNRRGSKQSLTDDPSRNFICTLCSRRFRRLEHLKRHYRSLHTQDKPFECDECCKSFSRSDNLAQHARTHGAGFAIIGVPDTSDSGSIPYNCQHDAGPIGNVKCDAQATDVGGSSSDRRATKKRKRDLA</sequence>
<dbReference type="GO" id="GO:0005634">
    <property type="term" value="C:nucleus"/>
    <property type="evidence" value="ECO:0007669"/>
    <property type="project" value="UniProtKB-SubCell"/>
</dbReference>
<protein>
    <recommendedName>
        <fullName evidence="13">C2H2-type domain-containing protein</fullName>
    </recommendedName>
</protein>
<evidence type="ECO:0000256" key="6">
    <source>
        <dbReference type="ARBA" id="ARBA00022833"/>
    </source>
</evidence>
<evidence type="ECO:0000256" key="9">
    <source>
        <dbReference type="ARBA" id="ARBA00023163"/>
    </source>
</evidence>
<keyword evidence="5 11" id="KW-0863">Zinc-finger</keyword>
<keyword evidence="3" id="KW-0479">Metal-binding</keyword>
<evidence type="ECO:0000259" key="13">
    <source>
        <dbReference type="PROSITE" id="PS50157"/>
    </source>
</evidence>
<comment type="subcellular location">
    <subcellularLocation>
        <location evidence="1">Nucleus</location>
    </subcellularLocation>
</comment>
<proteinExistence type="inferred from homology"/>
<dbReference type="SUPFAM" id="SSF57667">
    <property type="entry name" value="beta-beta-alpha zinc fingers"/>
    <property type="match status" value="1"/>
</dbReference>
<dbReference type="GO" id="GO:0008270">
    <property type="term" value="F:zinc ion binding"/>
    <property type="evidence" value="ECO:0007669"/>
    <property type="project" value="UniProtKB-KW"/>
</dbReference>
<reference evidence="14" key="2">
    <citation type="journal article" date="2023" name="IMA Fungus">
        <title>Comparative genomic study of the Penicillium genus elucidates a diverse pangenome and 15 lateral gene transfer events.</title>
        <authorList>
            <person name="Petersen C."/>
            <person name="Sorensen T."/>
            <person name="Nielsen M.R."/>
            <person name="Sondergaard T.E."/>
            <person name="Sorensen J.L."/>
            <person name="Fitzpatrick D.A."/>
            <person name="Frisvad J.C."/>
            <person name="Nielsen K.L."/>
        </authorList>
    </citation>
    <scope>NUCLEOTIDE SEQUENCE</scope>
    <source>
        <strain evidence="14">IBT 35675</strain>
    </source>
</reference>
<evidence type="ECO:0000256" key="8">
    <source>
        <dbReference type="ARBA" id="ARBA00023125"/>
    </source>
</evidence>
<evidence type="ECO:0000256" key="4">
    <source>
        <dbReference type="ARBA" id="ARBA00022737"/>
    </source>
</evidence>
<keyword evidence="4" id="KW-0677">Repeat</keyword>
<keyword evidence="7" id="KW-0805">Transcription regulation</keyword>
<dbReference type="SMART" id="SM00355">
    <property type="entry name" value="ZnF_C2H2"/>
    <property type="match status" value="2"/>
</dbReference>
<evidence type="ECO:0000313" key="14">
    <source>
        <dbReference type="EMBL" id="KAJ5340388.1"/>
    </source>
</evidence>
<dbReference type="EMBL" id="JAPZBR010000008">
    <property type="protein sequence ID" value="KAJ5340388.1"/>
    <property type="molecule type" value="Genomic_DNA"/>
</dbReference>
<dbReference type="PANTHER" id="PTHR24404">
    <property type="entry name" value="ZINC FINGER PROTEIN"/>
    <property type="match status" value="1"/>
</dbReference>
<dbReference type="FunFam" id="3.30.160.60:FF:002737">
    <property type="entry name" value="AGAP008430-PA"/>
    <property type="match status" value="1"/>
</dbReference>
<feature type="domain" description="C2H2-type" evidence="13">
    <location>
        <begin position="422"/>
        <end position="444"/>
    </location>
</feature>
<feature type="domain" description="C2H2-type" evidence="13">
    <location>
        <begin position="393"/>
        <end position="421"/>
    </location>
</feature>
<comment type="similarity">
    <text evidence="2">Belongs to the krueppel C2H2-type zinc-finger protein family.</text>
</comment>
<evidence type="ECO:0000256" key="2">
    <source>
        <dbReference type="ARBA" id="ARBA00006991"/>
    </source>
</evidence>
<evidence type="ECO:0000256" key="11">
    <source>
        <dbReference type="PROSITE-ProRule" id="PRU00042"/>
    </source>
</evidence>
<evidence type="ECO:0000256" key="7">
    <source>
        <dbReference type="ARBA" id="ARBA00023015"/>
    </source>
</evidence>
<keyword evidence="6" id="KW-0862">Zinc</keyword>